<comment type="caution">
    <text evidence="1">The sequence shown here is derived from an EMBL/GenBank/DDBJ whole genome shotgun (WGS) entry which is preliminary data.</text>
</comment>
<reference evidence="1 2" key="1">
    <citation type="submission" date="2021-06" db="EMBL/GenBank/DDBJ databases">
        <title>Caerostris extrusa draft genome.</title>
        <authorList>
            <person name="Kono N."/>
            <person name="Arakawa K."/>
        </authorList>
    </citation>
    <scope>NUCLEOTIDE SEQUENCE [LARGE SCALE GENOMIC DNA]</scope>
</reference>
<dbReference type="EMBL" id="BPLR01002176">
    <property type="protein sequence ID" value="GIX70952.1"/>
    <property type="molecule type" value="Genomic_DNA"/>
</dbReference>
<protein>
    <submittedName>
        <fullName evidence="1">Uncharacterized protein</fullName>
    </submittedName>
</protein>
<keyword evidence="2" id="KW-1185">Reference proteome</keyword>
<sequence length="139" mass="15833">MIPASKRETAALGIDATFRTWKRSYLKACVLHPRTPSRPSFPFSMSLFLFYLPRIRNKANSGHWRTTNIYGSVPSRMERMDGQSFGRHSPLTPLLLEHPFSLLYSPPDQGMCNICLLREIALGQEGRLNFSSVSNSKWS</sequence>
<evidence type="ECO:0000313" key="1">
    <source>
        <dbReference type="EMBL" id="GIX70952.1"/>
    </source>
</evidence>
<accession>A0AAV4MFJ0</accession>
<gene>
    <name evidence="1" type="ORF">CEXT_505801</name>
</gene>
<proteinExistence type="predicted"/>
<name>A0AAV4MFJ0_CAEEX</name>
<evidence type="ECO:0000313" key="2">
    <source>
        <dbReference type="Proteomes" id="UP001054945"/>
    </source>
</evidence>
<dbReference type="Proteomes" id="UP001054945">
    <property type="component" value="Unassembled WGS sequence"/>
</dbReference>
<dbReference type="AlphaFoldDB" id="A0AAV4MFJ0"/>
<organism evidence="1 2">
    <name type="scientific">Caerostris extrusa</name>
    <name type="common">Bark spider</name>
    <name type="synonym">Caerostris bankana</name>
    <dbReference type="NCBI Taxonomy" id="172846"/>
    <lineage>
        <taxon>Eukaryota</taxon>
        <taxon>Metazoa</taxon>
        <taxon>Ecdysozoa</taxon>
        <taxon>Arthropoda</taxon>
        <taxon>Chelicerata</taxon>
        <taxon>Arachnida</taxon>
        <taxon>Araneae</taxon>
        <taxon>Araneomorphae</taxon>
        <taxon>Entelegynae</taxon>
        <taxon>Araneoidea</taxon>
        <taxon>Araneidae</taxon>
        <taxon>Caerostris</taxon>
    </lineage>
</organism>